<feature type="region of interest" description="Disordered" evidence="1">
    <location>
        <begin position="85"/>
        <end position="113"/>
    </location>
</feature>
<reference evidence="2 3" key="1">
    <citation type="submission" date="2019-05" db="EMBL/GenBank/DDBJ databases">
        <title>Emergence of the Ug99 lineage of the wheat stem rust pathogen through somatic hybridization.</title>
        <authorList>
            <person name="Li F."/>
            <person name="Upadhyaya N.M."/>
            <person name="Sperschneider J."/>
            <person name="Matny O."/>
            <person name="Nguyen-Phuc H."/>
            <person name="Mago R."/>
            <person name="Raley C."/>
            <person name="Miller M.E."/>
            <person name="Silverstein K.A.T."/>
            <person name="Henningsen E."/>
            <person name="Hirsch C.D."/>
            <person name="Visser B."/>
            <person name="Pretorius Z.A."/>
            <person name="Steffenson B.J."/>
            <person name="Schwessinger B."/>
            <person name="Dodds P.N."/>
            <person name="Figueroa M."/>
        </authorList>
    </citation>
    <scope>NUCLEOTIDE SEQUENCE [LARGE SCALE GENOMIC DNA]</scope>
    <source>
        <strain evidence="2 3">Ug99</strain>
    </source>
</reference>
<feature type="compositionally biased region" description="Low complexity" evidence="1">
    <location>
        <begin position="97"/>
        <end position="109"/>
    </location>
</feature>
<feature type="compositionally biased region" description="Basic and acidic residues" evidence="1">
    <location>
        <begin position="158"/>
        <end position="167"/>
    </location>
</feature>
<protein>
    <submittedName>
        <fullName evidence="2">Uncharacterized protein</fullName>
    </submittedName>
</protein>
<proteinExistence type="predicted"/>
<feature type="region of interest" description="Disordered" evidence="1">
    <location>
        <begin position="134"/>
        <end position="179"/>
    </location>
</feature>
<dbReference type="Proteomes" id="UP000325313">
    <property type="component" value="Unassembled WGS sequence"/>
</dbReference>
<evidence type="ECO:0000256" key="1">
    <source>
        <dbReference type="SAM" id="MobiDB-lite"/>
    </source>
</evidence>
<feature type="compositionally biased region" description="Basic and acidic residues" evidence="1">
    <location>
        <begin position="134"/>
        <end position="149"/>
    </location>
</feature>
<feature type="compositionally biased region" description="Polar residues" evidence="1">
    <location>
        <begin position="25"/>
        <end position="45"/>
    </location>
</feature>
<organism evidence="2 3">
    <name type="scientific">Puccinia graminis f. sp. tritici</name>
    <dbReference type="NCBI Taxonomy" id="56615"/>
    <lineage>
        <taxon>Eukaryota</taxon>
        <taxon>Fungi</taxon>
        <taxon>Dikarya</taxon>
        <taxon>Basidiomycota</taxon>
        <taxon>Pucciniomycotina</taxon>
        <taxon>Pucciniomycetes</taxon>
        <taxon>Pucciniales</taxon>
        <taxon>Pucciniaceae</taxon>
        <taxon>Puccinia</taxon>
    </lineage>
</organism>
<feature type="compositionally biased region" description="Low complexity" evidence="1">
    <location>
        <begin position="168"/>
        <end position="179"/>
    </location>
</feature>
<gene>
    <name evidence="2" type="ORF">PGTUg99_004329</name>
</gene>
<feature type="region of interest" description="Disordered" evidence="1">
    <location>
        <begin position="24"/>
        <end position="60"/>
    </location>
</feature>
<comment type="caution">
    <text evidence="2">The sequence shown here is derived from an EMBL/GenBank/DDBJ whole genome shotgun (WGS) entry which is preliminary data.</text>
</comment>
<accession>A0A5B0SFG4</accession>
<dbReference type="AlphaFoldDB" id="A0A5B0SFG4"/>
<name>A0A5B0SFG4_PUCGR</name>
<dbReference type="EMBL" id="VDEP01000016">
    <property type="protein sequence ID" value="KAA1136896.1"/>
    <property type="molecule type" value="Genomic_DNA"/>
</dbReference>
<sequence>MYLAGWKEILPVDEVHVPRRLEGVSSGQRGTCTSPAGRKSFQSTRHVPRRLEGNPSSRRGMYLAGFRSTRYMYLVGRKKPLPVDEVHVPRRLEGNPSSRRGTGTSSTGRNPFQSTRYMYLVDWKEILPAGEVQVPRRPEETPSSRRGKEILPAGEVQVPRRPEETPSSRRGTCTSSTGRKSFQPARYMYLVGRKVHVPLRLEGNPSSRSLAGRLKGGYPRIPARIPAAADGYPPAGAGADADAWMAGKSSRISASTRISGCKSPISTPGGGLEEDVDFFSDAAPETYDKLAAYLGGKYWLPSSQAADCLTWWKVGSNVS</sequence>
<evidence type="ECO:0000313" key="3">
    <source>
        <dbReference type="Proteomes" id="UP000325313"/>
    </source>
</evidence>
<evidence type="ECO:0000313" key="2">
    <source>
        <dbReference type="EMBL" id="KAA1136896.1"/>
    </source>
</evidence>